<keyword evidence="1" id="KW-1133">Transmembrane helix</keyword>
<name>A0A6A4R915_9RHOB</name>
<evidence type="ECO:0000256" key="1">
    <source>
        <dbReference type="SAM" id="Phobius"/>
    </source>
</evidence>
<sequence>MKFRLVAHTSSYQGVGWKYHGVVGWTCPLLIIIIMVFDVGLDGVGLVSDFGLDA</sequence>
<feature type="transmembrane region" description="Helical" evidence="1">
    <location>
        <begin position="21"/>
        <end position="41"/>
    </location>
</feature>
<evidence type="ECO:0000313" key="3">
    <source>
        <dbReference type="Proteomes" id="UP000441586"/>
    </source>
</evidence>
<accession>A0A6A4R915</accession>
<comment type="caution">
    <text evidence="2">The sequence shown here is derived from an EMBL/GenBank/DDBJ whole genome shotgun (WGS) entry which is preliminary data.</text>
</comment>
<evidence type="ECO:0000313" key="2">
    <source>
        <dbReference type="EMBL" id="KAE9623780.1"/>
    </source>
</evidence>
<reference evidence="2 3" key="1">
    <citation type="submission" date="2019-12" db="EMBL/GenBank/DDBJ databases">
        <authorList>
            <person name="Zhang Y.-J."/>
        </authorList>
    </citation>
    <scope>NUCLEOTIDE SEQUENCE [LARGE SCALE GENOMIC DNA]</scope>
    <source>
        <strain evidence="2 3">H18S-6</strain>
    </source>
</reference>
<dbReference type="RefSeq" id="WP_158981897.1">
    <property type="nucleotide sequence ID" value="NZ_WSFO01000071.1"/>
</dbReference>
<protein>
    <submittedName>
        <fullName evidence="2">Uncharacterized protein</fullName>
    </submittedName>
</protein>
<dbReference type="EMBL" id="WSFO01000071">
    <property type="protein sequence ID" value="KAE9623780.1"/>
    <property type="molecule type" value="Genomic_DNA"/>
</dbReference>
<keyword evidence="1" id="KW-0472">Membrane</keyword>
<gene>
    <name evidence="2" type="ORF">GP644_23670</name>
</gene>
<proteinExistence type="predicted"/>
<dbReference type="AlphaFoldDB" id="A0A6A4R915"/>
<keyword evidence="1" id="KW-0812">Transmembrane</keyword>
<organism evidence="2 3">
    <name type="scientific">Parasedimentitalea maritima</name>
    <dbReference type="NCBI Taxonomy" id="2578117"/>
    <lineage>
        <taxon>Bacteria</taxon>
        <taxon>Pseudomonadati</taxon>
        <taxon>Pseudomonadota</taxon>
        <taxon>Alphaproteobacteria</taxon>
        <taxon>Rhodobacterales</taxon>
        <taxon>Paracoccaceae</taxon>
        <taxon>Parasedimentitalea</taxon>
    </lineage>
</organism>
<dbReference type="Proteomes" id="UP000441586">
    <property type="component" value="Unassembled WGS sequence"/>
</dbReference>